<organism evidence="2 3">
    <name type="scientific">Gilliamella apicola</name>
    <dbReference type="NCBI Taxonomy" id="1196095"/>
    <lineage>
        <taxon>Bacteria</taxon>
        <taxon>Pseudomonadati</taxon>
        <taxon>Pseudomonadota</taxon>
        <taxon>Gammaproteobacteria</taxon>
        <taxon>Orbales</taxon>
        <taxon>Orbaceae</taxon>
        <taxon>Gilliamella</taxon>
    </lineage>
</organism>
<feature type="transmembrane region" description="Helical" evidence="1">
    <location>
        <begin position="115"/>
        <end position="135"/>
    </location>
</feature>
<reference evidence="2 3" key="1">
    <citation type="submission" date="2019-07" db="EMBL/GenBank/DDBJ databases">
        <title>Gilliamella genomes.</title>
        <authorList>
            <person name="Zheng H."/>
        </authorList>
    </citation>
    <scope>NUCLEOTIDE SEQUENCE [LARGE SCALE GENOMIC DNA]</scope>
    <source>
        <strain evidence="2 3">W8131</strain>
    </source>
</reference>
<dbReference type="EMBL" id="VMHL01000005">
    <property type="protein sequence ID" value="TSJ88344.1"/>
    <property type="molecule type" value="Genomic_DNA"/>
</dbReference>
<feature type="transmembrane region" description="Helical" evidence="1">
    <location>
        <begin position="61"/>
        <end position="94"/>
    </location>
</feature>
<proteinExistence type="predicted"/>
<feature type="transmembrane region" description="Helical" evidence="1">
    <location>
        <begin position="166"/>
        <end position="187"/>
    </location>
</feature>
<name>A0A556RHM9_9GAMM</name>
<feature type="transmembrane region" description="Helical" evidence="1">
    <location>
        <begin position="20"/>
        <end position="41"/>
    </location>
</feature>
<keyword evidence="1" id="KW-1133">Transmembrane helix</keyword>
<dbReference type="AlphaFoldDB" id="A0A556RHM9"/>
<evidence type="ECO:0000313" key="3">
    <source>
        <dbReference type="Proteomes" id="UP000319138"/>
    </source>
</evidence>
<evidence type="ECO:0000256" key="1">
    <source>
        <dbReference type="SAM" id="Phobius"/>
    </source>
</evidence>
<feature type="transmembrane region" description="Helical" evidence="1">
    <location>
        <begin position="141"/>
        <end position="159"/>
    </location>
</feature>
<feature type="transmembrane region" description="Helical" evidence="1">
    <location>
        <begin position="225"/>
        <end position="244"/>
    </location>
</feature>
<evidence type="ECO:0000313" key="2">
    <source>
        <dbReference type="EMBL" id="TSJ88344.1"/>
    </source>
</evidence>
<feature type="transmembrane region" description="Helical" evidence="1">
    <location>
        <begin position="193"/>
        <end position="218"/>
    </location>
</feature>
<keyword evidence="1" id="KW-0812">Transmembrane</keyword>
<keyword evidence="1" id="KW-0472">Membrane</keyword>
<sequence>MERDLNKLEQENGLINNQFIHNLISVLFAISPILGGFYLLWGFLLFIGRPDIFQAIISDTVAPIIISIAFLVYMFAVLINLYLPCIIFSLYFYLYKIKYKETTDLSVNELIKRNFICSMVFMILICVNSYLYVFWKIEIPLYAILICFSLYLIILFFYYQKDKSTFIVVGFPSLTSVTPFWLILNFMTGGKSILSLIILLSLCLVMLIIEYFTLYFIYNVSFRRHLLSISILAIMLVTILYSSFTNIFYRAYQVFYIIDKNEYNLIINKNDYSEDVFNDNEWLLEESPKDKNVYHVKGERLFNLSKTVLFCPQKTYEDLKNSALYNMDTLKVTTSRKQLKDKVNKCVLLDASKVTFHKLLPENKSEQ</sequence>
<dbReference type="RefSeq" id="WP_144190117.1">
    <property type="nucleotide sequence ID" value="NZ_VMHL01000005.1"/>
</dbReference>
<comment type="caution">
    <text evidence="2">The sequence shown here is derived from an EMBL/GenBank/DDBJ whole genome shotgun (WGS) entry which is preliminary data.</text>
</comment>
<gene>
    <name evidence="2" type="ORF">FPQ14_10350</name>
</gene>
<dbReference type="Proteomes" id="UP000319138">
    <property type="component" value="Unassembled WGS sequence"/>
</dbReference>
<protein>
    <submittedName>
        <fullName evidence="2">Uncharacterized protein</fullName>
    </submittedName>
</protein>
<accession>A0A556RHM9</accession>